<comment type="caution">
    <text evidence="1">The sequence shown here is derived from an EMBL/GenBank/DDBJ whole genome shotgun (WGS) entry which is preliminary data.</text>
</comment>
<name>W1IR96_9GAMM</name>
<sequence>MLLFYKCLPNIAKIRAHYESGIAKFNQSDASGKDRRRNLPGTK</sequence>
<reference evidence="1 2" key="1">
    <citation type="submission" date="2013-11" db="EMBL/GenBank/DDBJ databases">
        <title>Draft genome sequence and annotation of the entomopathogenic bacterium, Xenorhabdus cabanillasi strain JM26.</title>
        <authorList>
            <person name="Gualtieri M."/>
            <person name="Ogier J.C."/>
            <person name="Pages S."/>
            <person name="Givaudan A."/>
            <person name="Gaudriault S."/>
        </authorList>
    </citation>
    <scope>NUCLEOTIDE SEQUENCE [LARGE SCALE GENOMIC DNA]</scope>
    <source>
        <strain evidence="1 2">JM26</strain>
    </source>
</reference>
<evidence type="ECO:0000313" key="2">
    <source>
        <dbReference type="Proteomes" id="UP000019197"/>
    </source>
</evidence>
<accession>W1IR96</accession>
<evidence type="ECO:0000313" key="1">
    <source>
        <dbReference type="EMBL" id="CDL80934.1"/>
    </source>
</evidence>
<dbReference type="EMBL" id="CBXE010000064">
    <property type="protein sequence ID" value="CDL80934.1"/>
    <property type="molecule type" value="Genomic_DNA"/>
</dbReference>
<protein>
    <submittedName>
        <fullName evidence="1">Uncharacterized protein</fullName>
    </submittedName>
</protein>
<organism evidence="1 2">
    <name type="scientific">Xenorhabdus cabanillasii JM26</name>
    <dbReference type="NCBI Taxonomy" id="1427517"/>
    <lineage>
        <taxon>Bacteria</taxon>
        <taxon>Pseudomonadati</taxon>
        <taxon>Pseudomonadota</taxon>
        <taxon>Gammaproteobacteria</taxon>
        <taxon>Enterobacterales</taxon>
        <taxon>Morganellaceae</taxon>
        <taxon>Xenorhabdus</taxon>
    </lineage>
</organism>
<dbReference type="Proteomes" id="UP000019197">
    <property type="component" value="Unassembled WGS sequence"/>
</dbReference>
<gene>
    <name evidence="1" type="ORF">XCR1_1560052</name>
</gene>
<proteinExistence type="predicted"/>
<dbReference type="AlphaFoldDB" id="W1IR96"/>